<evidence type="ECO:0000313" key="3">
    <source>
        <dbReference type="EMBL" id="EMR68795.1"/>
    </source>
</evidence>
<dbReference type="eggNOG" id="ENOG502SCMA">
    <property type="taxonomic scope" value="Eukaryota"/>
</dbReference>
<evidence type="ECO:0000256" key="1">
    <source>
        <dbReference type="SAM" id="MobiDB-lite"/>
    </source>
</evidence>
<dbReference type="PANTHER" id="PTHR39219">
    <property type="entry name" value="ER MEMBRANE PROTEIN COMPLEX SUBUNIT 10"/>
    <property type="match status" value="1"/>
</dbReference>
<dbReference type="OMA" id="EYDAGGK"/>
<dbReference type="AlphaFoldDB" id="M7TQ14"/>
<keyword evidence="4" id="KW-1185">Reference proteome</keyword>
<feature type="chain" id="PRO_5004085821" evidence="2">
    <location>
        <begin position="20"/>
        <end position="246"/>
    </location>
</feature>
<dbReference type="KEGG" id="ela:UCREL1_4184"/>
<sequence>MKLPTILSGLAALAALANADRRTATIYIQPILSHHQQSAPVPLATLEYDAGGKGPNTATTTEGDADSSSSSSSEIEILSYEAPELPPDASLVRVGVWDGSSSSSSSIAGGGGRWISSTTLASAENFAKGYAPVLAVTISPSISASTSSSKNSKGAGGGGGGGGDILGVAIKGVAVDAGYTRDFGPKAVLVRTEPGRQVDLNRPVVLGPEGKTVEAEPEKSLLQKYWWLIAVVVLLTMTGGGGEGGK</sequence>
<name>M7TQ14_EUTLA</name>
<organism evidence="3 4">
    <name type="scientific">Eutypa lata (strain UCR-EL1)</name>
    <name type="common">Grapevine dieback disease fungus</name>
    <name type="synonym">Eutypa armeniacae</name>
    <dbReference type="NCBI Taxonomy" id="1287681"/>
    <lineage>
        <taxon>Eukaryota</taxon>
        <taxon>Fungi</taxon>
        <taxon>Dikarya</taxon>
        <taxon>Ascomycota</taxon>
        <taxon>Pezizomycotina</taxon>
        <taxon>Sordariomycetes</taxon>
        <taxon>Xylariomycetidae</taxon>
        <taxon>Xylariales</taxon>
        <taxon>Diatrypaceae</taxon>
        <taxon>Eutypa</taxon>
    </lineage>
</organism>
<feature type="region of interest" description="Disordered" evidence="1">
    <location>
        <begin position="48"/>
        <end position="75"/>
    </location>
</feature>
<accession>M7TQ14</accession>
<dbReference type="PANTHER" id="PTHR39219:SF1">
    <property type="entry name" value="ER MEMBRANE PROTEIN COMPLEX SUBUNIT 10"/>
    <property type="match status" value="1"/>
</dbReference>
<dbReference type="EMBL" id="KB706180">
    <property type="protein sequence ID" value="EMR68795.1"/>
    <property type="molecule type" value="Genomic_DNA"/>
</dbReference>
<dbReference type="STRING" id="1287681.M7TQ14"/>
<feature type="signal peptide" evidence="2">
    <location>
        <begin position="1"/>
        <end position="19"/>
    </location>
</feature>
<protein>
    <submittedName>
        <fullName evidence="3">Putative nuc-1 negative regulatory protein preg protein</fullName>
    </submittedName>
</protein>
<dbReference type="Proteomes" id="UP000012174">
    <property type="component" value="Unassembled WGS sequence"/>
</dbReference>
<reference evidence="4" key="1">
    <citation type="journal article" date="2013" name="Genome Announc.">
        <title>Draft genome sequence of the grapevine dieback fungus Eutypa lata UCR-EL1.</title>
        <authorList>
            <person name="Blanco-Ulate B."/>
            <person name="Rolshausen P.E."/>
            <person name="Cantu D."/>
        </authorList>
    </citation>
    <scope>NUCLEOTIDE SEQUENCE [LARGE SCALE GENOMIC DNA]</scope>
    <source>
        <strain evidence="4">UCR-EL1</strain>
    </source>
</reference>
<gene>
    <name evidence="3" type="ORF">UCREL1_4184</name>
</gene>
<dbReference type="HOGENOM" id="CLU_071095_1_0_1"/>
<dbReference type="OrthoDB" id="1894652at2759"/>
<proteinExistence type="predicted"/>
<keyword evidence="2" id="KW-0732">Signal</keyword>
<evidence type="ECO:0000256" key="2">
    <source>
        <dbReference type="SAM" id="SignalP"/>
    </source>
</evidence>
<evidence type="ECO:0000313" key="4">
    <source>
        <dbReference type="Proteomes" id="UP000012174"/>
    </source>
</evidence>